<evidence type="ECO:0000256" key="9">
    <source>
        <dbReference type="ARBA" id="ARBA00022840"/>
    </source>
</evidence>
<dbReference type="PROSITE" id="PS50011">
    <property type="entry name" value="PROTEIN_KINASE_DOM"/>
    <property type="match status" value="1"/>
</dbReference>
<keyword evidence="8 15" id="KW-0418">Kinase</keyword>
<reference evidence="15 16" key="1">
    <citation type="submission" date="2018-09" db="EMBL/GenBank/DDBJ databases">
        <title>A high-quality reference genome of wild soybean provides a powerful tool to mine soybean genomes.</title>
        <authorList>
            <person name="Xie M."/>
            <person name="Chung C.Y.L."/>
            <person name="Li M.-W."/>
            <person name="Wong F.-L."/>
            <person name="Chan T.-F."/>
            <person name="Lam H.-M."/>
        </authorList>
    </citation>
    <scope>NUCLEOTIDE SEQUENCE [LARGE SCALE GENOMIC DNA]</scope>
    <source>
        <strain evidence="16">cv. W05</strain>
        <tissue evidence="15">Hypocotyl of etiolated seedlings</tissue>
    </source>
</reference>
<comment type="caution">
    <text evidence="15">The sequence shown here is derived from an EMBL/GenBank/DDBJ whole genome shotgun (WGS) entry which is preliminary data.</text>
</comment>
<feature type="domain" description="Protein kinase" evidence="14">
    <location>
        <begin position="181"/>
        <end position="447"/>
    </location>
</feature>
<keyword evidence="9 13" id="KW-0067">ATP-binding</keyword>
<dbReference type="Proteomes" id="UP000289340">
    <property type="component" value="Chromosome 20"/>
</dbReference>
<keyword evidence="7 13" id="KW-0547">Nucleotide-binding</keyword>
<comment type="catalytic activity">
    <reaction evidence="11">
        <text>L-seryl-[protein] + ATP = O-phospho-L-seryl-[protein] + ADP + H(+)</text>
        <dbReference type="Rhea" id="RHEA:17989"/>
        <dbReference type="Rhea" id="RHEA-COMP:9863"/>
        <dbReference type="Rhea" id="RHEA-COMP:11604"/>
        <dbReference type="ChEBI" id="CHEBI:15378"/>
        <dbReference type="ChEBI" id="CHEBI:29999"/>
        <dbReference type="ChEBI" id="CHEBI:30616"/>
        <dbReference type="ChEBI" id="CHEBI:83421"/>
        <dbReference type="ChEBI" id="CHEBI:456216"/>
        <dbReference type="EC" id="2.7.11.1"/>
    </reaction>
</comment>
<evidence type="ECO:0000259" key="14">
    <source>
        <dbReference type="PROSITE" id="PS50011"/>
    </source>
</evidence>
<dbReference type="PROSITE" id="PS00107">
    <property type="entry name" value="PROTEIN_KINASE_ATP"/>
    <property type="match status" value="1"/>
</dbReference>
<evidence type="ECO:0000256" key="5">
    <source>
        <dbReference type="ARBA" id="ARBA00022553"/>
    </source>
</evidence>
<dbReference type="InterPro" id="IPR001245">
    <property type="entry name" value="Ser-Thr/Tyr_kinase_cat_dom"/>
</dbReference>
<organism evidence="15 16">
    <name type="scientific">Glycine soja</name>
    <name type="common">Wild soybean</name>
    <dbReference type="NCBI Taxonomy" id="3848"/>
    <lineage>
        <taxon>Eukaryota</taxon>
        <taxon>Viridiplantae</taxon>
        <taxon>Streptophyta</taxon>
        <taxon>Embryophyta</taxon>
        <taxon>Tracheophyta</taxon>
        <taxon>Spermatophyta</taxon>
        <taxon>Magnoliopsida</taxon>
        <taxon>eudicotyledons</taxon>
        <taxon>Gunneridae</taxon>
        <taxon>Pentapetalae</taxon>
        <taxon>rosids</taxon>
        <taxon>fabids</taxon>
        <taxon>Fabales</taxon>
        <taxon>Fabaceae</taxon>
        <taxon>Papilionoideae</taxon>
        <taxon>50 kb inversion clade</taxon>
        <taxon>NPAAA clade</taxon>
        <taxon>indigoferoid/millettioid clade</taxon>
        <taxon>Phaseoleae</taxon>
        <taxon>Glycine</taxon>
        <taxon>Glycine subgen. Soja</taxon>
    </lineage>
</organism>
<evidence type="ECO:0000256" key="1">
    <source>
        <dbReference type="ARBA" id="ARBA00004496"/>
    </source>
</evidence>
<evidence type="ECO:0000313" key="16">
    <source>
        <dbReference type="Proteomes" id="UP000289340"/>
    </source>
</evidence>
<dbReference type="GO" id="GO:0005524">
    <property type="term" value="F:ATP binding"/>
    <property type="evidence" value="ECO:0007669"/>
    <property type="project" value="UniProtKB-UniRule"/>
</dbReference>
<comment type="subunit">
    <text evidence="12">Interacts with ARAC5 and ARAC10.</text>
</comment>
<evidence type="ECO:0000256" key="3">
    <source>
        <dbReference type="ARBA" id="ARBA00022490"/>
    </source>
</evidence>
<evidence type="ECO:0000256" key="10">
    <source>
        <dbReference type="ARBA" id="ARBA00047899"/>
    </source>
</evidence>
<dbReference type="PANTHER" id="PTHR47987">
    <property type="entry name" value="OS08G0249100 PROTEIN"/>
    <property type="match status" value="1"/>
</dbReference>
<evidence type="ECO:0000256" key="8">
    <source>
        <dbReference type="ARBA" id="ARBA00022777"/>
    </source>
</evidence>
<evidence type="ECO:0000256" key="6">
    <source>
        <dbReference type="ARBA" id="ARBA00022679"/>
    </source>
</evidence>
<dbReference type="EC" id="2.7.11.1" evidence="2"/>
<dbReference type="SMART" id="SM00220">
    <property type="entry name" value="S_TKc"/>
    <property type="match status" value="1"/>
</dbReference>
<evidence type="ECO:0000256" key="7">
    <source>
        <dbReference type="ARBA" id="ARBA00022741"/>
    </source>
</evidence>
<comment type="catalytic activity">
    <reaction evidence="10">
        <text>L-threonyl-[protein] + ATP = O-phospho-L-threonyl-[protein] + ADP + H(+)</text>
        <dbReference type="Rhea" id="RHEA:46608"/>
        <dbReference type="Rhea" id="RHEA-COMP:11060"/>
        <dbReference type="Rhea" id="RHEA-COMP:11605"/>
        <dbReference type="ChEBI" id="CHEBI:15378"/>
        <dbReference type="ChEBI" id="CHEBI:30013"/>
        <dbReference type="ChEBI" id="CHEBI:30616"/>
        <dbReference type="ChEBI" id="CHEBI:61977"/>
        <dbReference type="ChEBI" id="CHEBI:456216"/>
        <dbReference type="EC" id="2.7.11.1"/>
    </reaction>
</comment>
<keyword evidence="15" id="KW-0675">Receptor</keyword>
<evidence type="ECO:0000256" key="2">
    <source>
        <dbReference type="ARBA" id="ARBA00012513"/>
    </source>
</evidence>
<gene>
    <name evidence="15" type="ORF">D0Y65_054949</name>
</gene>
<dbReference type="InterPro" id="IPR017441">
    <property type="entry name" value="Protein_kinase_ATP_BS"/>
</dbReference>
<keyword evidence="16" id="KW-1185">Reference proteome</keyword>
<dbReference type="PROSITE" id="PS00108">
    <property type="entry name" value="PROTEIN_KINASE_ST"/>
    <property type="match status" value="1"/>
</dbReference>
<evidence type="ECO:0000256" key="4">
    <source>
        <dbReference type="ARBA" id="ARBA00022527"/>
    </source>
</evidence>
<dbReference type="AlphaFoldDB" id="A0A445F9A1"/>
<name>A0A445F9A1_GLYSO</name>
<keyword evidence="5" id="KW-0597">Phosphoprotein</keyword>
<feature type="binding site" evidence="13">
    <location>
        <position position="210"/>
    </location>
    <ligand>
        <name>ATP</name>
        <dbReference type="ChEBI" id="CHEBI:30616"/>
    </ligand>
</feature>
<evidence type="ECO:0000256" key="12">
    <source>
        <dbReference type="ARBA" id="ARBA00063228"/>
    </source>
</evidence>
<proteinExistence type="predicted"/>
<dbReference type="FunFam" id="3.30.200.20:FF:000885">
    <property type="entry name" value="Receptor-like cytosolic serine/threonine-protein kinase RBK2"/>
    <property type="match status" value="1"/>
</dbReference>
<dbReference type="InterPro" id="IPR008271">
    <property type="entry name" value="Ser/Thr_kinase_AS"/>
</dbReference>
<dbReference type="Gene3D" id="3.30.200.20">
    <property type="entry name" value="Phosphorylase Kinase, domain 1"/>
    <property type="match status" value="1"/>
</dbReference>
<sequence>MANHKLDCCLCDQKKSQANKPKKLTIAEALDLQSDLLHPDTNANTRPKRATKRQASLFSCSSSAHDLRHLELEKEKENIASPRGVLEACMKDFDSHDQSHESKATCSTTRARSHWSKFFKIWRKKSFKRLGSLPPLISVPKIPKWKSKSSRENQVLSKLYNFRSSWVTFSLSELRNATNNFSDENIIGRGGFAEVYKGCLQDGQLIAVKKLSKGTTDEKTAGFLCELGVIAHVDHPNTAKLVGCCVEGEMQLVFELSTLGSLGSLLHGSDKKKLDWSKRYKIALGIADGLLYLHECCHRRIIHRDIKAENILLTENFEPQICDFGLAKWLPEQWTHHSVSKFEGTFGYFAPEYFMHGIVDEKTDVFSFGVLLLEIITGRPAVDHMQQSVVIWAKPLLDANHIKDLVDPSLGDDYKREQMGCVVLTASMCIEHSPILRPRMSQANLFSYCTVVTLLRGEDHVLKATKSSRRRPLQRAYSEELLDAQEYNSTKHLRDLKRFEQIALG</sequence>
<dbReference type="EMBL" id="QZWG01000020">
    <property type="protein sequence ID" value="RZB45392.1"/>
    <property type="molecule type" value="Genomic_DNA"/>
</dbReference>
<dbReference type="InterPro" id="IPR000719">
    <property type="entry name" value="Prot_kinase_dom"/>
</dbReference>
<evidence type="ECO:0000256" key="11">
    <source>
        <dbReference type="ARBA" id="ARBA00048679"/>
    </source>
</evidence>
<evidence type="ECO:0000313" key="15">
    <source>
        <dbReference type="EMBL" id="RZB45392.1"/>
    </source>
</evidence>
<accession>A0A445F9A1</accession>
<dbReference type="GO" id="GO:0005737">
    <property type="term" value="C:cytoplasm"/>
    <property type="evidence" value="ECO:0007669"/>
    <property type="project" value="UniProtKB-SubCell"/>
</dbReference>
<keyword evidence="3" id="KW-0963">Cytoplasm</keyword>
<dbReference type="SUPFAM" id="SSF56112">
    <property type="entry name" value="Protein kinase-like (PK-like)"/>
    <property type="match status" value="1"/>
</dbReference>
<dbReference type="InterPro" id="IPR046958">
    <property type="entry name" value="RBK1/2/STUNTED"/>
</dbReference>
<comment type="subcellular location">
    <subcellularLocation>
        <location evidence="1">Cytoplasm</location>
    </subcellularLocation>
</comment>
<evidence type="ECO:0000256" key="13">
    <source>
        <dbReference type="PROSITE-ProRule" id="PRU10141"/>
    </source>
</evidence>
<dbReference type="PANTHER" id="PTHR47987:SF14">
    <property type="entry name" value="RECEPTOR-LIKE CYTOSOLIC SERINE_THREONINE-PROTEIN KINASE RBK2"/>
    <property type="match status" value="1"/>
</dbReference>
<dbReference type="GO" id="GO:0051020">
    <property type="term" value="F:GTPase binding"/>
    <property type="evidence" value="ECO:0007669"/>
    <property type="project" value="UniProtKB-ARBA"/>
</dbReference>
<protein>
    <recommendedName>
        <fullName evidence="2">non-specific serine/threonine protein kinase</fullName>
        <ecNumber evidence="2">2.7.11.1</ecNumber>
    </recommendedName>
</protein>
<dbReference type="Gene3D" id="1.10.510.10">
    <property type="entry name" value="Transferase(Phosphotransferase) domain 1"/>
    <property type="match status" value="1"/>
</dbReference>
<keyword evidence="4" id="KW-0723">Serine/threonine-protein kinase</keyword>
<dbReference type="InterPro" id="IPR011009">
    <property type="entry name" value="Kinase-like_dom_sf"/>
</dbReference>
<dbReference type="Pfam" id="PF07714">
    <property type="entry name" value="PK_Tyr_Ser-Thr"/>
    <property type="match status" value="1"/>
</dbReference>
<dbReference type="FunFam" id="1.10.510.10:FF:000335">
    <property type="entry name" value="receptor-like cytosolic serine/threonine-protein kinase RBK2"/>
    <property type="match status" value="1"/>
</dbReference>
<dbReference type="GO" id="GO:0004674">
    <property type="term" value="F:protein serine/threonine kinase activity"/>
    <property type="evidence" value="ECO:0007669"/>
    <property type="project" value="UniProtKB-KW"/>
</dbReference>
<keyword evidence="6" id="KW-0808">Transferase</keyword>